<dbReference type="EMBL" id="CP000685">
    <property type="protein sequence ID" value="ABQ03379.1"/>
    <property type="molecule type" value="Genomic_DNA"/>
</dbReference>
<feature type="domain" description="Glycosyltransferase 2-like" evidence="1">
    <location>
        <begin position="3"/>
        <end position="120"/>
    </location>
</feature>
<accession>A5FN38</accession>
<dbReference type="GO" id="GO:0016758">
    <property type="term" value="F:hexosyltransferase activity"/>
    <property type="evidence" value="ECO:0007669"/>
    <property type="project" value="UniProtKB-ARBA"/>
</dbReference>
<dbReference type="PANTHER" id="PTHR22916:SF3">
    <property type="entry name" value="UDP-GLCNAC:BETAGAL BETA-1,3-N-ACETYLGLUCOSAMINYLTRANSFERASE-LIKE PROTEIN 1"/>
    <property type="match status" value="1"/>
</dbReference>
<sequence length="302" mass="35061">MFSIVVPLYNKEKSVSRAIKTVLEQNYSNFELIIVNDGSTDNSLDVVEKIKDERVKIINKKNGGVSSARNLGVENASTDWICFLDADDYWKPNHLEIIAELQNKYQDGKIYSTLVCENSEKGVQFIENSLPDDFEGYINDYFSLASKGTIFHSSSVCVSKKALLEVGCFDTNLKHGEDLDVWFKLMMNNIAVVKKTGTAVYDLLGENRAMNLKCMYEKHLLSKIDNYRSIKVPNLNEFIDYYILRNSVPYYFSMDKNKVYPVLYNVKEKKETKLIWKCIYSEKLFLGNFFLYRLYKKLRMIL</sequence>
<name>A5FN38_FLAJ1</name>
<dbReference type="CDD" id="cd00761">
    <property type="entry name" value="Glyco_tranf_GTA_type"/>
    <property type="match status" value="1"/>
</dbReference>
<protein>
    <submittedName>
        <fullName evidence="2">Candidate beta-glycosyltransferase Glycosyltransferase family 2</fullName>
    </submittedName>
</protein>
<keyword evidence="3" id="KW-1185">Reference proteome</keyword>
<dbReference type="KEGG" id="fjo:Fjoh_0343"/>
<dbReference type="InterPro" id="IPR029044">
    <property type="entry name" value="Nucleotide-diphossugar_trans"/>
</dbReference>
<dbReference type="OrthoDB" id="6307329at2"/>
<dbReference type="HOGENOM" id="CLU_025996_0_0_10"/>
<dbReference type="SUPFAM" id="SSF53448">
    <property type="entry name" value="Nucleotide-diphospho-sugar transferases"/>
    <property type="match status" value="1"/>
</dbReference>
<proteinExistence type="predicted"/>
<dbReference type="Proteomes" id="UP000006694">
    <property type="component" value="Chromosome"/>
</dbReference>
<reference evidence="2 3" key="1">
    <citation type="journal article" date="2009" name="Appl. Environ. Microbiol.">
        <title>Novel features of the polysaccharide-digesting gliding bacterium Flavobacterium johnsoniae as revealed by genome sequence analysis.</title>
        <authorList>
            <person name="McBride M.J."/>
            <person name="Xie G."/>
            <person name="Martens E.C."/>
            <person name="Lapidus A."/>
            <person name="Henrissat B."/>
            <person name="Rhodes R.G."/>
            <person name="Goltsman E."/>
            <person name="Wang W."/>
            <person name="Xu J."/>
            <person name="Hunnicutt D.W."/>
            <person name="Staroscik A.M."/>
            <person name="Hoover T.R."/>
            <person name="Cheng Y.Q."/>
            <person name="Stein J.L."/>
        </authorList>
    </citation>
    <scope>NUCLEOTIDE SEQUENCE [LARGE SCALE GENOMIC DNA]</scope>
    <source>
        <strain evidence="3">ATCC 17061 / DSM 2064 / JCM 8514 / BCRC 14874 / CCUG 350202 / NBRC 14942 / NCIMB 11054 / UW101</strain>
    </source>
</reference>
<evidence type="ECO:0000259" key="1">
    <source>
        <dbReference type="Pfam" id="PF00535"/>
    </source>
</evidence>
<dbReference type="Gene3D" id="3.90.550.10">
    <property type="entry name" value="Spore Coat Polysaccharide Biosynthesis Protein SpsA, Chain A"/>
    <property type="match status" value="1"/>
</dbReference>
<dbReference type="CAZy" id="GT2">
    <property type="family name" value="Glycosyltransferase Family 2"/>
</dbReference>
<dbReference type="eggNOG" id="COG1215">
    <property type="taxonomic scope" value="Bacteria"/>
</dbReference>
<dbReference type="PANTHER" id="PTHR22916">
    <property type="entry name" value="GLYCOSYLTRANSFERASE"/>
    <property type="match status" value="1"/>
</dbReference>
<gene>
    <name evidence="2" type="ordered locus">Fjoh_0343</name>
</gene>
<dbReference type="RefSeq" id="WP_012022449.1">
    <property type="nucleotide sequence ID" value="NC_009441.1"/>
</dbReference>
<dbReference type="STRING" id="376686.Fjoh_0343"/>
<dbReference type="Pfam" id="PF00535">
    <property type="entry name" value="Glycos_transf_2"/>
    <property type="match status" value="1"/>
</dbReference>
<dbReference type="InterPro" id="IPR001173">
    <property type="entry name" value="Glyco_trans_2-like"/>
</dbReference>
<dbReference type="GeneID" id="31767995"/>
<evidence type="ECO:0000313" key="2">
    <source>
        <dbReference type="EMBL" id="ABQ03379.1"/>
    </source>
</evidence>
<organism evidence="2 3">
    <name type="scientific">Flavobacterium johnsoniae (strain ATCC 17061 / DSM 2064 / JCM 8514 / BCRC 14874 / CCUG 350202 / NBRC 14942 / NCIMB 11054 / UW101)</name>
    <name type="common">Cytophaga johnsonae</name>
    <dbReference type="NCBI Taxonomy" id="376686"/>
    <lineage>
        <taxon>Bacteria</taxon>
        <taxon>Pseudomonadati</taxon>
        <taxon>Bacteroidota</taxon>
        <taxon>Flavobacteriia</taxon>
        <taxon>Flavobacteriales</taxon>
        <taxon>Flavobacteriaceae</taxon>
        <taxon>Flavobacterium</taxon>
    </lineage>
</organism>
<evidence type="ECO:0000313" key="3">
    <source>
        <dbReference type="Proteomes" id="UP000006694"/>
    </source>
</evidence>
<dbReference type="AlphaFoldDB" id="A5FN38"/>